<feature type="region of interest" description="Disordered" evidence="1">
    <location>
        <begin position="125"/>
        <end position="157"/>
    </location>
</feature>
<feature type="domain" description="Low molecular weight protein antigen 6 PH" evidence="3">
    <location>
        <begin position="57"/>
        <end position="125"/>
    </location>
</feature>
<dbReference type="InterPro" id="IPR019692">
    <property type="entry name" value="CFP-6_PH"/>
</dbReference>
<feature type="transmembrane region" description="Helical" evidence="2">
    <location>
        <begin position="41"/>
        <end position="58"/>
    </location>
</feature>
<evidence type="ECO:0000256" key="1">
    <source>
        <dbReference type="SAM" id="MobiDB-lite"/>
    </source>
</evidence>
<dbReference type="RefSeq" id="WP_167118524.1">
    <property type="nucleotide sequence ID" value="NZ_JAANOU010000001.1"/>
</dbReference>
<feature type="transmembrane region" description="Helical" evidence="2">
    <location>
        <begin position="12"/>
        <end position="35"/>
    </location>
</feature>
<keyword evidence="2" id="KW-1133">Transmembrane helix</keyword>
<dbReference type="Proteomes" id="UP000754495">
    <property type="component" value="Unassembled WGS sequence"/>
</dbReference>
<evidence type="ECO:0000313" key="4">
    <source>
        <dbReference type="EMBL" id="NIH81962.1"/>
    </source>
</evidence>
<reference evidence="4 5" key="1">
    <citation type="submission" date="2020-03" db="EMBL/GenBank/DDBJ databases">
        <title>Sequencing the genomes of 1000 actinobacteria strains.</title>
        <authorList>
            <person name="Klenk H.-P."/>
        </authorList>
    </citation>
    <scope>NUCLEOTIDE SEQUENCE [LARGE SCALE GENOMIC DNA]</scope>
    <source>
        <strain evidence="4 5">DSM 45668</strain>
    </source>
</reference>
<dbReference type="EMBL" id="JAANOU010000001">
    <property type="protein sequence ID" value="NIH81962.1"/>
    <property type="molecule type" value="Genomic_DNA"/>
</dbReference>
<evidence type="ECO:0000256" key="2">
    <source>
        <dbReference type="SAM" id="Phobius"/>
    </source>
</evidence>
<keyword evidence="2" id="KW-0812">Transmembrane</keyword>
<name>A0ABX0SYB2_9PSEU</name>
<proteinExistence type="predicted"/>
<keyword evidence="5" id="KW-1185">Reference proteome</keyword>
<organism evidence="4 5">
    <name type="scientific">Amycolatopsis viridis</name>
    <dbReference type="NCBI Taxonomy" id="185678"/>
    <lineage>
        <taxon>Bacteria</taxon>
        <taxon>Bacillati</taxon>
        <taxon>Actinomycetota</taxon>
        <taxon>Actinomycetes</taxon>
        <taxon>Pseudonocardiales</taxon>
        <taxon>Pseudonocardiaceae</taxon>
        <taxon>Amycolatopsis</taxon>
    </lineage>
</organism>
<comment type="caution">
    <text evidence="4">The sequence shown here is derived from an EMBL/GenBank/DDBJ whole genome shotgun (WGS) entry which is preliminary data.</text>
</comment>
<accession>A0ABX0SYB2</accession>
<dbReference type="Pfam" id="PF10756">
    <property type="entry name" value="bPH_6"/>
    <property type="match status" value="1"/>
</dbReference>
<sequence length="157" mass="16776">MAENQHRDRKAVFRIPLIALLAVVFLAVCMIPAAFADVPGLWVMYVVPVALAVFIVRTRTVASTRGLSVRTVFGHRELPWSALKGLAISDKAKVRAVLTDGSEIPLPSVRTRHLPVISLVSEGRMKDPTGLTDDFDADGADPGGTGGTDVGEDTAQD</sequence>
<gene>
    <name evidence="4" type="ORF">FHX46_004492</name>
</gene>
<evidence type="ECO:0000313" key="5">
    <source>
        <dbReference type="Proteomes" id="UP000754495"/>
    </source>
</evidence>
<keyword evidence="2" id="KW-0472">Membrane</keyword>
<protein>
    <recommendedName>
        <fullName evidence="3">Low molecular weight protein antigen 6 PH domain-containing protein</fullName>
    </recommendedName>
</protein>
<evidence type="ECO:0000259" key="3">
    <source>
        <dbReference type="Pfam" id="PF10756"/>
    </source>
</evidence>